<dbReference type="EMBL" id="JAMXQS010000008">
    <property type="protein sequence ID" value="MCO6051396.1"/>
    <property type="molecule type" value="Genomic_DNA"/>
</dbReference>
<dbReference type="Proteomes" id="UP001205906">
    <property type="component" value="Unassembled WGS sequence"/>
</dbReference>
<name>A0ABT1CBQ9_9HYPH</name>
<proteinExistence type="predicted"/>
<reference evidence="1 2" key="1">
    <citation type="submission" date="2022-06" db="EMBL/GenBank/DDBJ databases">
        <title>Mesorhizobium sp. strain RP14 Genome sequencing and assembly.</title>
        <authorList>
            <person name="Kim I."/>
        </authorList>
    </citation>
    <scope>NUCLEOTIDE SEQUENCE [LARGE SCALE GENOMIC DNA]</scope>
    <source>
        <strain evidence="2">RP14(2022)</strain>
    </source>
</reference>
<comment type="caution">
    <text evidence="1">The sequence shown here is derived from an EMBL/GenBank/DDBJ whole genome shotgun (WGS) entry which is preliminary data.</text>
</comment>
<keyword evidence="2" id="KW-1185">Reference proteome</keyword>
<protein>
    <recommendedName>
        <fullName evidence="3">Transposase</fullName>
    </recommendedName>
</protein>
<evidence type="ECO:0008006" key="3">
    <source>
        <dbReference type="Google" id="ProtNLM"/>
    </source>
</evidence>
<sequence length="320" mass="35614">MDGRLGIEHDRAVLQRIVVTLVAMAGLEPVERKEGRATLPRRLRNAVLKLLRPAESAARRLIIAASHHIAPEKLFFDKLRMRRSAQEARPASMVVRNGRGTGIVMTRAQGQDLAHAKPLSLSPEPVEGELAKGEPLEAELAEGAKARVSPPRLPLFDAMRRVQTRRWTRPTAVPRIMGQFGPDIHAVSVPPPPAPHDLLPAEPLRLRLDALAHALEDLPREALRFARWRARQALQRAEAEALRASPERVRGSSTDRLKKKLLANRGIAVRERRPFKERWPLRFGRPPGALGCAGHEFHAVLSHTDALARWALDQPVPDTS</sequence>
<evidence type="ECO:0000313" key="1">
    <source>
        <dbReference type="EMBL" id="MCO6051396.1"/>
    </source>
</evidence>
<dbReference type="RefSeq" id="WP_252820944.1">
    <property type="nucleotide sequence ID" value="NZ_JAMXQS010000008.1"/>
</dbReference>
<evidence type="ECO:0000313" key="2">
    <source>
        <dbReference type="Proteomes" id="UP001205906"/>
    </source>
</evidence>
<organism evidence="1 2">
    <name type="scientific">Mesorhizobium liriopis</name>
    <dbReference type="NCBI Taxonomy" id="2953882"/>
    <lineage>
        <taxon>Bacteria</taxon>
        <taxon>Pseudomonadati</taxon>
        <taxon>Pseudomonadota</taxon>
        <taxon>Alphaproteobacteria</taxon>
        <taxon>Hyphomicrobiales</taxon>
        <taxon>Phyllobacteriaceae</taxon>
        <taxon>Mesorhizobium</taxon>
    </lineage>
</organism>
<gene>
    <name evidence="1" type="ORF">NGM99_16550</name>
</gene>
<accession>A0ABT1CBQ9</accession>